<proteinExistence type="inferred from homology"/>
<dbReference type="PATRIC" id="fig|483937.3.peg.3817"/>
<dbReference type="GO" id="GO:0006508">
    <property type="term" value="P:proteolysis"/>
    <property type="evidence" value="ECO:0007669"/>
    <property type="project" value="UniProtKB-KW"/>
</dbReference>
<feature type="domain" description="Peptidase S8/S53" evidence="8">
    <location>
        <begin position="125"/>
        <end position="402"/>
    </location>
</feature>
<dbReference type="Gene3D" id="3.40.50.200">
    <property type="entry name" value="Peptidase S8/S53 domain"/>
    <property type="match status" value="1"/>
</dbReference>
<keyword evidence="4 6" id="KW-0720">Serine protease</keyword>
<dbReference type="PROSITE" id="PS00137">
    <property type="entry name" value="SUBTILASE_HIS"/>
    <property type="match status" value="1"/>
</dbReference>
<sequence length="418" mass="45327">MREKLWVKQYASKMNRPLRAEIRKRYHSAKSSAALPVIVQFKHKITPSRMLALHRHLGAHSFAIKHRIPMLNALSSRVSVNCLKRLCCWEGVHKVHLDHIKSISLDIATPSIGAAAIQSKRGLTGKGINIAVLDTGVFPHPDLVRPVNRIVAFKDFVNHRKRPYDDNGHGTHITGDAAGNGWSSRGKYRGPAPEAGIVGVKVLDINGDGYDSTIIKGIEWCIAEKKRLKLRILSMSFGGPISTSCRDDLLCQAVEKAVQAGLTVVIAAGNSGPGRKTIESPGISPAAVTVGAVDDRRTLPQKDDRITFYSSRGPTPCGKVKPDLAAPGESVISLRAPGSQLARNFPYLRIGKQYFVLSGTSVSTPIVSGAAAQLLQSCPSLTPRQVKARLKRNAFRLGLKPNTAGSGEVNMRFLLGKR</sequence>
<evidence type="ECO:0000256" key="3">
    <source>
        <dbReference type="ARBA" id="ARBA00022801"/>
    </source>
</evidence>
<dbReference type="GO" id="GO:0004252">
    <property type="term" value="F:serine-type endopeptidase activity"/>
    <property type="evidence" value="ECO:0007669"/>
    <property type="project" value="UniProtKB-UniRule"/>
</dbReference>
<organism evidence="9 10">
    <name type="scientific">Paenibacillus riograndensis</name>
    <dbReference type="NCBI Taxonomy" id="483937"/>
    <lineage>
        <taxon>Bacteria</taxon>
        <taxon>Bacillati</taxon>
        <taxon>Bacillota</taxon>
        <taxon>Bacilli</taxon>
        <taxon>Bacillales</taxon>
        <taxon>Paenibacillaceae</taxon>
        <taxon>Paenibacillus</taxon>
        <taxon>Paenibacillus sonchi group</taxon>
    </lineage>
</organism>
<dbReference type="Pfam" id="PF00082">
    <property type="entry name" value="Peptidase_S8"/>
    <property type="match status" value="1"/>
</dbReference>
<feature type="active site" description="Charge relay system" evidence="5 6">
    <location>
        <position position="169"/>
    </location>
</feature>
<comment type="caution">
    <text evidence="9">The sequence shown here is derived from an EMBL/GenBank/DDBJ whole genome shotgun (WGS) entry which is preliminary data.</text>
</comment>
<feature type="active site" description="Charge relay system" evidence="5 6">
    <location>
        <position position="134"/>
    </location>
</feature>
<evidence type="ECO:0000256" key="4">
    <source>
        <dbReference type="ARBA" id="ARBA00022825"/>
    </source>
</evidence>
<evidence type="ECO:0000256" key="5">
    <source>
        <dbReference type="PIRSR" id="PIRSR615500-1"/>
    </source>
</evidence>
<dbReference type="PROSITE" id="PS51892">
    <property type="entry name" value="SUBTILASE"/>
    <property type="match status" value="1"/>
</dbReference>
<accession>A0A132U5V0</accession>
<dbReference type="PROSITE" id="PS00138">
    <property type="entry name" value="SUBTILASE_SER"/>
    <property type="match status" value="1"/>
</dbReference>
<dbReference type="InterPro" id="IPR050131">
    <property type="entry name" value="Peptidase_S8_subtilisin-like"/>
</dbReference>
<dbReference type="EMBL" id="LIRB01000115">
    <property type="protein sequence ID" value="KWX78967.1"/>
    <property type="molecule type" value="Genomic_DNA"/>
</dbReference>
<dbReference type="PROSITE" id="PS00136">
    <property type="entry name" value="SUBTILASE_ASP"/>
    <property type="match status" value="1"/>
</dbReference>
<reference evidence="9 10" key="1">
    <citation type="submission" date="2015-08" db="EMBL/GenBank/DDBJ databases">
        <title>Genomes of Paenibacillus riograndensis.</title>
        <authorList>
            <person name="Sant'Anna F.H."/>
            <person name="Souza R."/>
            <person name="Ambrosini A."/>
            <person name="Bach E."/>
            <person name="Fernandes G."/>
            <person name="Balsanelli E."/>
            <person name="Baura V.A."/>
            <person name="Pedrosa F.O."/>
            <person name="Souza E.M."/>
            <person name="Passaglia L."/>
        </authorList>
    </citation>
    <scope>NUCLEOTIDE SEQUENCE [LARGE SCALE GENOMIC DNA]</scope>
    <source>
        <strain evidence="9 10">CAS34</strain>
    </source>
</reference>
<keyword evidence="2 6" id="KW-0645">Protease</keyword>
<evidence type="ECO:0000256" key="6">
    <source>
        <dbReference type="PROSITE-ProRule" id="PRU01240"/>
    </source>
</evidence>
<evidence type="ECO:0000313" key="9">
    <source>
        <dbReference type="EMBL" id="KWX78967.1"/>
    </source>
</evidence>
<dbReference type="InterPro" id="IPR015500">
    <property type="entry name" value="Peptidase_S8_subtilisin-rel"/>
</dbReference>
<name>A0A132U5V0_9BACL</name>
<dbReference type="InterPro" id="IPR023828">
    <property type="entry name" value="Peptidase_S8_Ser-AS"/>
</dbReference>
<evidence type="ECO:0000256" key="2">
    <source>
        <dbReference type="ARBA" id="ARBA00022670"/>
    </source>
</evidence>
<evidence type="ECO:0000259" key="8">
    <source>
        <dbReference type="Pfam" id="PF00082"/>
    </source>
</evidence>
<dbReference type="PANTHER" id="PTHR43806">
    <property type="entry name" value="PEPTIDASE S8"/>
    <property type="match status" value="1"/>
</dbReference>
<evidence type="ECO:0000313" key="10">
    <source>
        <dbReference type="Proteomes" id="UP000070475"/>
    </source>
</evidence>
<comment type="similarity">
    <text evidence="1 6 7">Belongs to the peptidase S8 family.</text>
</comment>
<dbReference type="AlphaFoldDB" id="A0A132U5V0"/>
<evidence type="ECO:0000256" key="7">
    <source>
        <dbReference type="RuleBase" id="RU003355"/>
    </source>
</evidence>
<dbReference type="SUPFAM" id="SSF52743">
    <property type="entry name" value="Subtilisin-like"/>
    <property type="match status" value="1"/>
</dbReference>
<dbReference type="Proteomes" id="UP000070475">
    <property type="component" value="Unassembled WGS sequence"/>
</dbReference>
<keyword evidence="3 6" id="KW-0378">Hydrolase</keyword>
<dbReference type="InterPro" id="IPR036852">
    <property type="entry name" value="Peptidase_S8/S53_dom_sf"/>
</dbReference>
<dbReference type="InterPro" id="IPR023827">
    <property type="entry name" value="Peptidase_S8_Asp-AS"/>
</dbReference>
<protein>
    <recommendedName>
        <fullName evidence="8">Peptidase S8/S53 domain-containing protein</fullName>
    </recommendedName>
</protein>
<feature type="active site" description="Charge relay system" evidence="5 6">
    <location>
        <position position="361"/>
    </location>
</feature>
<dbReference type="PRINTS" id="PR00723">
    <property type="entry name" value="SUBTILISIN"/>
</dbReference>
<dbReference type="CDD" id="cd07487">
    <property type="entry name" value="Peptidases_S8_1"/>
    <property type="match status" value="1"/>
</dbReference>
<dbReference type="PANTHER" id="PTHR43806:SF65">
    <property type="entry name" value="SERINE PROTEASE APRX"/>
    <property type="match status" value="1"/>
</dbReference>
<dbReference type="InterPro" id="IPR000209">
    <property type="entry name" value="Peptidase_S8/S53_dom"/>
</dbReference>
<gene>
    <name evidence="9" type="ORF">AMQ84_07995</name>
</gene>
<dbReference type="InterPro" id="IPR022398">
    <property type="entry name" value="Peptidase_S8_His-AS"/>
</dbReference>
<dbReference type="RefSeq" id="WP_060860006.1">
    <property type="nucleotide sequence ID" value="NZ_LIRB01000115.1"/>
</dbReference>
<dbReference type="OrthoDB" id="9798386at2"/>
<keyword evidence="10" id="KW-1185">Reference proteome</keyword>
<evidence type="ECO:0000256" key="1">
    <source>
        <dbReference type="ARBA" id="ARBA00011073"/>
    </source>
</evidence>